<sequence>MQALSSAGIQYSDWLQLWQGYQQFYQVQLTEELSLNTWQKLTDPKQEHIYGFVAYLDHEAVGLVHVIEHDSCWTIQPYAYLQDLFVLNEQRGQGIAKALIEQVHAYTKQRQCDRVYWLTHQDNDVAQKLYDQIARKTGFIQYRLN</sequence>
<protein>
    <submittedName>
        <fullName evidence="4">GNAT family N-acetyltransferase</fullName>
    </submittedName>
</protein>
<dbReference type="InterPro" id="IPR051016">
    <property type="entry name" value="Diverse_Substrate_AcTransf"/>
</dbReference>
<dbReference type="AlphaFoldDB" id="A0A3A8GBH3"/>
<evidence type="ECO:0000313" key="7">
    <source>
        <dbReference type="Proteomes" id="UP000267166"/>
    </source>
</evidence>
<dbReference type="Proteomes" id="UP000281084">
    <property type="component" value="Unassembled WGS sequence"/>
</dbReference>
<keyword evidence="1 4" id="KW-0808">Transferase</keyword>
<evidence type="ECO:0000313" key="5">
    <source>
        <dbReference type="EMBL" id="RLL35227.1"/>
    </source>
</evidence>
<keyword evidence="8" id="KW-1185">Reference proteome</keyword>
<keyword evidence="2" id="KW-0012">Acyltransferase</keyword>
<name>A0A3A8GBH3_9GAMM</name>
<feature type="domain" description="N-acetyltransferase" evidence="3">
    <location>
        <begin position="9"/>
        <end position="145"/>
    </location>
</feature>
<dbReference type="PANTHER" id="PTHR10545:SF42">
    <property type="entry name" value="ACETYLTRANSFERASE"/>
    <property type="match status" value="1"/>
</dbReference>
<comment type="caution">
    <text evidence="4">The sequence shown here is derived from an EMBL/GenBank/DDBJ whole genome shotgun (WGS) entry which is preliminary data.</text>
</comment>
<dbReference type="EMBL" id="RCHE01000001">
    <property type="protein sequence ID" value="RLL50379.1"/>
    <property type="molecule type" value="Genomic_DNA"/>
</dbReference>
<dbReference type="Proteomes" id="UP000273105">
    <property type="component" value="Unassembled WGS sequence"/>
</dbReference>
<dbReference type="SUPFAM" id="SSF55729">
    <property type="entry name" value="Acyl-CoA N-acyltransferases (Nat)"/>
    <property type="match status" value="1"/>
</dbReference>
<gene>
    <name evidence="4" type="ORF">D7V64_02875</name>
    <name evidence="6" type="ORF">D9K79_00730</name>
    <name evidence="5" type="ORF">D9K80_09325</name>
</gene>
<dbReference type="GO" id="GO:0008080">
    <property type="term" value="F:N-acetyltransferase activity"/>
    <property type="evidence" value="ECO:0007669"/>
    <property type="project" value="TreeGrafter"/>
</dbReference>
<evidence type="ECO:0000256" key="1">
    <source>
        <dbReference type="ARBA" id="ARBA00022679"/>
    </source>
</evidence>
<dbReference type="InterPro" id="IPR000182">
    <property type="entry name" value="GNAT_dom"/>
</dbReference>
<evidence type="ECO:0000313" key="6">
    <source>
        <dbReference type="EMBL" id="RLL50379.1"/>
    </source>
</evidence>
<dbReference type="Pfam" id="PF00583">
    <property type="entry name" value="Acetyltransf_1"/>
    <property type="match status" value="1"/>
</dbReference>
<evidence type="ECO:0000313" key="8">
    <source>
        <dbReference type="Proteomes" id="UP000273105"/>
    </source>
</evidence>
<evidence type="ECO:0000313" key="9">
    <source>
        <dbReference type="Proteomes" id="UP000281084"/>
    </source>
</evidence>
<proteinExistence type="predicted"/>
<accession>A0A3A8GBH3</accession>
<evidence type="ECO:0000313" key="4">
    <source>
        <dbReference type="EMBL" id="RKG55336.1"/>
    </source>
</evidence>
<evidence type="ECO:0000259" key="3">
    <source>
        <dbReference type="PROSITE" id="PS51186"/>
    </source>
</evidence>
<dbReference type="Gene3D" id="3.40.630.30">
    <property type="match status" value="1"/>
</dbReference>
<reference evidence="7 8" key="1">
    <citation type="submission" date="2018-09" db="EMBL/GenBank/DDBJ databases">
        <title>The draft genome of Acinetobacter sp. strains.</title>
        <authorList>
            <person name="Qin J."/>
            <person name="Feng Y."/>
            <person name="Zong Z."/>
        </authorList>
    </citation>
    <scope>NUCLEOTIDE SEQUENCE [LARGE SCALE GENOMIC DNA]</scope>
    <source>
        <strain evidence="6 8">WCHAc060001</strain>
        <strain evidence="5 7">WCHAc060003</strain>
    </source>
</reference>
<evidence type="ECO:0000256" key="2">
    <source>
        <dbReference type="ARBA" id="ARBA00023315"/>
    </source>
</evidence>
<accession>A0A498CXE1</accession>
<dbReference type="InterPro" id="IPR016181">
    <property type="entry name" value="Acyl_CoA_acyltransferase"/>
</dbReference>
<dbReference type="CDD" id="cd04301">
    <property type="entry name" value="NAT_SF"/>
    <property type="match status" value="1"/>
</dbReference>
<dbReference type="PANTHER" id="PTHR10545">
    <property type="entry name" value="DIAMINE N-ACETYLTRANSFERASE"/>
    <property type="match status" value="1"/>
</dbReference>
<dbReference type="Proteomes" id="UP000267166">
    <property type="component" value="Unassembled WGS sequence"/>
</dbReference>
<dbReference type="EMBL" id="RAXZ01000002">
    <property type="protein sequence ID" value="RKG55336.1"/>
    <property type="molecule type" value="Genomic_DNA"/>
</dbReference>
<dbReference type="PROSITE" id="PS51186">
    <property type="entry name" value="GNAT"/>
    <property type="match status" value="1"/>
</dbReference>
<dbReference type="EMBL" id="RCHD01000019">
    <property type="protein sequence ID" value="RLL35227.1"/>
    <property type="molecule type" value="Genomic_DNA"/>
</dbReference>
<organism evidence="4 9">
    <name type="scientific">Acinetobacter cumulans</name>
    <dbReference type="NCBI Taxonomy" id="2136182"/>
    <lineage>
        <taxon>Bacteria</taxon>
        <taxon>Pseudomonadati</taxon>
        <taxon>Pseudomonadota</taxon>
        <taxon>Gammaproteobacteria</taxon>
        <taxon>Moraxellales</taxon>
        <taxon>Moraxellaceae</taxon>
        <taxon>Acinetobacter</taxon>
    </lineage>
</organism>
<reference evidence="4 9" key="2">
    <citation type="submission" date="2018-09" db="EMBL/GenBank/DDBJ databases">
        <title>The draft genome of Acinetobacter spp. strains.</title>
        <authorList>
            <person name="Qin J."/>
            <person name="Feng Y."/>
            <person name="Zong Z."/>
        </authorList>
    </citation>
    <scope>NUCLEOTIDE SEQUENCE [LARGE SCALE GENOMIC DNA]</scope>
    <source>
        <strain evidence="4 9">WCHAc060002</strain>
    </source>
</reference>